<evidence type="ECO:0000313" key="1">
    <source>
        <dbReference type="EMBL" id="GAK58504.1"/>
    </source>
</evidence>
<reference evidence="1" key="1">
    <citation type="journal article" date="2015" name="PeerJ">
        <title>First genomic representation of candidate bacterial phylum KSB3 points to enhanced environmental sensing as a trigger of wastewater bulking.</title>
        <authorList>
            <person name="Sekiguchi Y."/>
            <person name="Ohashi A."/>
            <person name="Parks D.H."/>
            <person name="Yamauchi T."/>
            <person name="Tyson G.W."/>
            <person name="Hugenholtz P."/>
        </authorList>
    </citation>
    <scope>NUCLEOTIDE SEQUENCE [LARGE SCALE GENOMIC DNA]</scope>
</reference>
<dbReference type="Proteomes" id="UP000030661">
    <property type="component" value="Unassembled WGS sequence"/>
</dbReference>
<protein>
    <submittedName>
        <fullName evidence="1">Uncharacterized protein</fullName>
    </submittedName>
</protein>
<dbReference type="AlphaFoldDB" id="A0A081C1P9"/>
<dbReference type="EMBL" id="DF820467">
    <property type="protein sequence ID" value="GAK58504.1"/>
    <property type="molecule type" value="Genomic_DNA"/>
</dbReference>
<dbReference type="HOGENOM" id="CLU_3402234_0_0_0"/>
<accession>A0A081C1P9</accession>
<evidence type="ECO:0000313" key="2">
    <source>
        <dbReference type="Proteomes" id="UP000030661"/>
    </source>
</evidence>
<name>A0A081C1P9_VECG1</name>
<organism evidence="1">
    <name type="scientific">Vecturithrix granuli</name>
    <dbReference type="NCBI Taxonomy" id="1499967"/>
    <lineage>
        <taxon>Bacteria</taxon>
        <taxon>Candidatus Moduliflexota</taxon>
        <taxon>Candidatus Vecturitrichia</taxon>
        <taxon>Candidatus Vecturitrichales</taxon>
        <taxon>Candidatus Vecturitrichaceae</taxon>
        <taxon>Candidatus Vecturithrix</taxon>
    </lineage>
</organism>
<proteinExistence type="predicted"/>
<sequence length="30" mass="3527">MEARSMSKQAFVQTLVYVSYATNQRYLIEV</sequence>
<gene>
    <name evidence="1" type="ORF">U27_05478</name>
</gene>
<keyword evidence="2" id="KW-1185">Reference proteome</keyword>